<dbReference type="EMBL" id="CAAALY010046257">
    <property type="protein sequence ID" value="VEL20396.1"/>
    <property type="molecule type" value="Genomic_DNA"/>
</dbReference>
<accession>A0A448WU66</accession>
<sequence>MLRNSKNVRSTKAIEAMPNSIKAKNKNASDDRQNTRINMQDHNEGPEDEDVEDLDDSLDGDIDIFAEDDEFLEQIGSMKNRLEPVSLKCHFK</sequence>
<dbReference type="Proteomes" id="UP000784294">
    <property type="component" value="Unassembled WGS sequence"/>
</dbReference>
<feature type="region of interest" description="Disordered" evidence="1">
    <location>
        <begin position="1"/>
        <end position="53"/>
    </location>
</feature>
<name>A0A448WU66_9PLAT</name>
<evidence type="ECO:0000313" key="2">
    <source>
        <dbReference type="EMBL" id="VEL20396.1"/>
    </source>
</evidence>
<evidence type="ECO:0000313" key="3">
    <source>
        <dbReference type="Proteomes" id="UP000784294"/>
    </source>
</evidence>
<dbReference type="AlphaFoldDB" id="A0A448WU66"/>
<feature type="compositionally biased region" description="Basic and acidic residues" evidence="1">
    <location>
        <begin position="27"/>
        <end position="45"/>
    </location>
</feature>
<feature type="compositionally biased region" description="Polar residues" evidence="1">
    <location>
        <begin position="1"/>
        <end position="10"/>
    </location>
</feature>
<protein>
    <submittedName>
        <fullName evidence="2">Uncharacterized protein</fullName>
    </submittedName>
</protein>
<gene>
    <name evidence="2" type="ORF">PXEA_LOCUS13836</name>
</gene>
<comment type="caution">
    <text evidence="2">The sequence shown here is derived from an EMBL/GenBank/DDBJ whole genome shotgun (WGS) entry which is preliminary data.</text>
</comment>
<proteinExistence type="predicted"/>
<evidence type="ECO:0000256" key="1">
    <source>
        <dbReference type="SAM" id="MobiDB-lite"/>
    </source>
</evidence>
<keyword evidence="3" id="KW-1185">Reference proteome</keyword>
<organism evidence="2 3">
    <name type="scientific">Protopolystoma xenopodis</name>
    <dbReference type="NCBI Taxonomy" id="117903"/>
    <lineage>
        <taxon>Eukaryota</taxon>
        <taxon>Metazoa</taxon>
        <taxon>Spiralia</taxon>
        <taxon>Lophotrochozoa</taxon>
        <taxon>Platyhelminthes</taxon>
        <taxon>Monogenea</taxon>
        <taxon>Polyopisthocotylea</taxon>
        <taxon>Polystomatidea</taxon>
        <taxon>Polystomatidae</taxon>
        <taxon>Protopolystoma</taxon>
    </lineage>
</organism>
<reference evidence="2" key="1">
    <citation type="submission" date="2018-11" db="EMBL/GenBank/DDBJ databases">
        <authorList>
            <consortium name="Pathogen Informatics"/>
        </authorList>
    </citation>
    <scope>NUCLEOTIDE SEQUENCE</scope>
</reference>